<dbReference type="PANTHER" id="PTHR47396:SF1">
    <property type="entry name" value="ATP-DEPENDENT HELICASE IRC3-RELATED"/>
    <property type="match status" value="1"/>
</dbReference>
<dbReference type="Proteomes" id="UP000214646">
    <property type="component" value="Unassembled WGS sequence"/>
</dbReference>
<keyword evidence="2" id="KW-0378">Hydrolase</keyword>
<reference evidence="3" key="1">
    <citation type="submission" date="2017-06" db="EMBL/GenBank/DDBJ databases">
        <title>Genome analysis of Fimbriiglobus ruber SP5, the first member of the order Planctomycetales with confirmed chitinolytic capability.</title>
        <authorList>
            <person name="Ravin N.V."/>
            <person name="Rakitin A.L."/>
            <person name="Ivanova A.A."/>
            <person name="Beletsky A.V."/>
            <person name="Kulichevskaya I.S."/>
            <person name="Mardanov A.V."/>
            <person name="Dedysh S.N."/>
        </authorList>
    </citation>
    <scope>NUCLEOTIDE SEQUENCE [LARGE SCALE GENOMIC DNA]</scope>
    <source>
        <strain evidence="3">SP5</strain>
    </source>
</reference>
<dbReference type="GO" id="GO:0005524">
    <property type="term" value="F:ATP binding"/>
    <property type="evidence" value="ECO:0007669"/>
    <property type="project" value="InterPro"/>
</dbReference>
<dbReference type="PANTHER" id="PTHR47396">
    <property type="entry name" value="TYPE I RESTRICTION ENZYME ECOKI R PROTEIN"/>
    <property type="match status" value="1"/>
</dbReference>
<dbReference type="InterPro" id="IPR027417">
    <property type="entry name" value="P-loop_NTPase"/>
</dbReference>
<dbReference type="InterPro" id="IPR014001">
    <property type="entry name" value="Helicase_ATP-bd"/>
</dbReference>
<sequence>MLHLRDYQQSAAAAVRAEWERVQSTAVVMATGTGKTELYLDLAVSDPGRALVLAHRDYLLDQPIARLAALGFKDVAVEKAKATSEGGLWQAKVVFASVQTLSKPDRLARFDPTQFSVLIVDEGHRAVARSYRTVIDHFRKNPRLRVLVVTATPKRKDGVALAAVCDSVAYTYGPRQAAADGWIVPLRFFRREVDGLDFSHVALRGTDLDADHVEQLLLEEKPLHTVCASLAEDRGPTIVFCPGVAVARAYSALMNQRYRPGRSAVLWADSSDEERALVAQRLAADETEYVFNVDLFTEGYDVPELARVVWAAPTASLVRYTQGVGRVFRPHASLRGQLASDQSADDRRQLIAASPKPFGAVVTYYPQNCRHQLCDPTDILGGDDLAPGVRAAVRQVQETTAAQPGGSDPEADLDTAAAFVELRALLDRRRQSIRATATVTDVEYDGITGRPIRAVGDTAEGASAAARSVSADWPPGDPASVKQLTWLRWHGLPDAFDLGLTKFRAVVLRDLIEAGVNPITALHYPKWQALAVRESYRVGREVDA</sequence>
<dbReference type="InterPro" id="IPR001650">
    <property type="entry name" value="Helicase_C-like"/>
</dbReference>
<keyword evidence="2" id="KW-0347">Helicase</keyword>
<dbReference type="PROSITE" id="PS51192">
    <property type="entry name" value="HELICASE_ATP_BIND_1"/>
    <property type="match status" value="1"/>
</dbReference>
<dbReference type="Gene3D" id="3.40.50.300">
    <property type="entry name" value="P-loop containing nucleotide triphosphate hydrolases"/>
    <property type="match status" value="2"/>
</dbReference>
<organism evidence="2 3">
    <name type="scientific">Fimbriiglobus ruber</name>
    <dbReference type="NCBI Taxonomy" id="1908690"/>
    <lineage>
        <taxon>Bacteria</taxon>
        <taxon>Pseudomonadati</taxon>
        <taxon>Planctomycetota</taxon>
        <taxon>Planctomycetia</taxon>
        <taxon>Gemmatales</taxon>
        <taxon>Gemmataceae</taxon>
        <taxon>Fimbriiglobus</taxon>
    </lineage>
</organism>
<evidence type="ECO:0000313" key="2">
    <source>
        <dbReference type="EMBL" id="OWK45830.1"/>
    </source>
</evidence>
<dbReference type="GO" id="GO:0016787">
    <property type="term" value="F:hydrolase activity"/>
    <property type="evidence" value="ECO:0007669"/>
    <property type="project" value="InterPro"/>
</dbReference>
<evidence type="ECO:0000313" key="3">
    <source>
        <dbReference type="Proteomes" id="UP000214646"/>
    </source>
</evidence>
<dbReference type="InterPro" id="IPR006935">
    <property type="entry name" value="Helicase/UvrB_N"/>
</dbReference>
<dbReference type="InterPro" id="IPR050742">
    <property type="entry name" value="Helicase_Restrict-Modif_Enz"/>
</dbReference>
<dbReference type="OrthoDB" id="9802848at2"/>
<dbReference type="SUPFAM" id="SSF52540">
    <property type="entry name" value="P-loop containing nucleoside triphosphate hydrolases"/>
    <property type="match status" value="1"/>
</dbReference>
<evidence type="ECO:0000259" key="1">
    <source>
        <dbReference type="PROSITE" id="PS51192"/>
    </source>
</evidence>
<dbReference type="GO" id="GO:0000403">
    <property type="term" value="F:Y-form DNA binding"/>
    <property type="evidence" value="ECO:0007669"/>
    <property type="project" value="TreeGrafter"/>
</dbReference>
<dbReference type="Pfam" id="PF04851">
    <property type="entry name" value="ResIII"/>
    <property type="match status" value="1"/>
</dbReference>
<keyword evidence="2" id="KW-0067">ATP-binding</keyword>
<protein>
    <submittedName>
        <fullName evidence="2">DNA/RNA helicase</fullName>
    </submittedName>
</protein>
<dbReference type="SMART" id="SM00487">
    <property type="entry name" value="DEXDc"/>
    <property type="match status" value="1"/>
</dbReference>
<dbReference type="Pfam" id="PF00271">
    <property type="entry name" value="Helicase_C"/>
    <property type="match status" value="1"/>
</dbReference>
<name>A0A225DWC6_9BACT</name>
<comment type="caution">
    <text evidence="2">The sequence shown here is derived from an EMBL/GenBank/DDBJ whole genome shotgun (WGS) entry which is preliminary data.</text>
</comment>
<dbReference type="RefSeq" id="WP_088253502.1">
    <property type="nucleotide sequence ID" value="NZ_NIDE01000002.1"/>
</dbReference>
<dbReference type="GO" id="GO:0061749">
    <property type="term" value="F:forked DNA-dependent helicase activity"/>
    <property type="evidence" value="ECO:0007669"/>
    <property type="project" value="TreeGrafter"/>
</dbReference>
<keyword evidence="2" id="KW-0547">Nucleotide-binding</keyword>
<dbReference type="AlphaFoldDB" id="A0A225DWC6"/>
<gene>
    <name evidence="2" type="ORF">FRUB_02161</name>
</gene>
<dbReference type="EMBL" id="NIDE01000002">
    <property type="protein sequence ID" value="OWK45830.1"/>
    <property type="molecule type" value="Genomic_DNA"/>
</dbReference>
<accession>A0A225DWC6</accession>
<keyword evidence="3" id="KW-1185">Reference proteome</keyword>
<proteinExistence type="predicted"/>
<dbReference type="GO" id="GO:0036121">
    <property type="term" value="F:double-stranded DNA helicase activity"/>
    <property type="evidence" value="ECO:0007669"/>
    <property type="project" value="TreeGrafter"/>
</dbReference>
<feature type="domain" description="Helicase ATP-binding" evidence="1">
    <location>
        <begin position="16"/>
        <end position="171"/>
    </location>
</feature>